<reference evidence="1 2" key="1">
    <citation type="journal article" date="2018" name="Front. Plant Sci.">
        <title>Red Clover (Trifolium pratense) and Zigzag Clover (T. medium) - A Picture of Genomic Similarities and Differences.</title>
        <authorList>
            <person name="Dluhosova J."/>
            <person name="Istvanek J."/>
            <person name="Nedelnik J."/>
            <person name="Repkova J."/>
        </authorList>
    </citation>
    <scope>NUCLEOTIDE SEQUENCE [LARGE SCALE GENOMIC DNA]</scope>
    <source>
        <strain evidence="2">cv. 10/8</strain>
        <tissue evidence="1">Leaf</tissue>
    </source>
</reference>
<name>A0A392TV25_9FABA</name>
<evidence type="ECO:0000313" key="2">
    <source>
        <dbReference type="Proteomes" id="UP000265520"/>
    </source>
</evidence>
<dbReference type="AlphaFoldDB" id="A0A392TV25"/>
<sequence>MATKDAALGMARPSHGRRLANGAFHSQKITRAFQYFLK</sequence>
<keyword evidence="2" id="KW-1185">Reference proteome</keyword>
<evidence type="ECO:0000313" key="1">
    <source>
        <dbReference type="EMBL" id="MCI63966.1"/>
    </source>
</evidence>
<protein>
    <submittedName>
        <fullName evidence="1">Uncharacterized protein</fullName>
    </submittedName>
</protein>
<accession>A0A392TV25</accession>
<proteinExistence type="predicted"/>
<dbReference type="Proteomes" id="UP000265520">
    <property type="component" value="Unassembled WGS sequence"/>
</dbReference>
<organism evidence="1 2">
    <name type="scientific">Trifolium medium</name>
    <dbReference type="NCBI Taxonomy" id="97028"/>
    <lineage>
        <taxon>Eukaryota</taxon>
        <taxon>Viridiplantae</taxon>
        <taxon>Streptophyta</taxon>
        <taxon>Embryophyta</taxon>
        <taxon>Tracheophyta</taxon>
        <taxon>Spermatophyta</taxon>
        <taxon>Magnoliopsida</taxon>
        <taxon>eudicotyledons</taxon>
        <taxon>Gunneridae</taxon>
        <taxon>Pentapetalae</taxon>
        <taxon>rosids</taxon>
        <taxon>fabids</taxon>
        <taxon>Fabales</taxon>
        <taxon>Fabaceae</taxon>
        <taxon>Papilionoideae</taxon>
        <taxon>50 kb inversion clade</taxon>
        <taxon>NPAAA clade</taxon>
        <taxon>Hologalegina</taxon>
        <taxon>IRL clade</taxon>
        <taxon>Trifolieae</taxon>
        <taxon>Trifolium</taxon>
    </lineage>
</organism>
<dbReference type="EMBL" id="LXQA010646791">
    <property type="protein sequence ID" value="MCI63966.1"/>
    <property type="molecule type" value="Genomic_DNA"/>
</dbReference>
<comment type="caution">
    <text evidence="1">The sequence shown here is derived from an EMBL/GenBank/DDBJ whole genome shotgun (WGS) entry which is preliminary data.</text>
</comment>
<feature type="non-terminal residue" evidence="1">
    <location>
        <position position="38"/>
    </location>
</feature>